<proteinExistence type="predicted"/>
<reference evidence="1" key="1">
    <citation type="submission" date="2018-02" db="EMBL/GenBank/DDBJ databases">
        <title>Rhizophora mucronata_Transcriptome.</title>
        <authorList>
            <person name="Meera S.P."/>
            <person name="Sreeshan A."/>
            <person name="Augustine A."/>
        </authorList>
    </citation>
    <scope>NUCLEOTIDE SEQUENCE</scope>
    <source>
        <tissue evidence="1">Leaf</tissue>
    </source>
</reference>
<accession>A0A2P2NLJ5</accession>
<organism evidence="1">
    <name type="scientific">Rhizophora mucronata</name>
    <name type="common">Asiatic mangrove</name>
    <dbReference type="NCBI Taxonomy" id="61149"/>
    <lineage>
        <taxon>Eukaryota</taxon>
        <taxon>Viridiplantae</taxon>
        <taxon>Streptophyta</taxon>
        <taxon>Embryophyta</taxon>
        <taxon>Tracheophyta</taxon>
        <taxon>Spermatophyta</taxon>
        <taxon>Magnoliopsida</taxon>
        <taxon>eudicotyledons</taxon>
        <taxon>Gunneridae</taxon>
        <taxon>Pentapetalae</taxon>
        <taxon>rosids</taxon>
        <taxon>fabids</taxon>
        <taxon>Malpighiales</taxon>
        <taxon>Rhizophoraceae</taxon>
        <taxon>Rhizophora</taxon>
    </lineage>
</organism>
<name>A0A2P2NLJ5_RHIMU</name>
<sequence>MCSRLWEELACLFIRQRP</sequence>
<protein>
    <submittedName>
        <fullName evidence="1">Uncharacterized protein</fullName>
    </submittedName>
</protein>
<evidence type="ECO:0000313" key="1">
    <source>
        <dbReference type="EMBL" id="MBX43361.1"/>
    </source>
</evidence>
<dbReference type="AlphaFoldDB" id="A0A2P2NLJ5"/>
<dbReference type="EMBL" id="GGEC01062877">
    <property type="protein sequence ID" value="MBX43361.1"/>
    <property type="molecule type" value="Transcribed_RNA"/>
</dbReference>